<dbReference type="InterPro" id="IPR050425">
    <property type="entry name" value="NAD(P)_dehydrat-like"/>
</dbReference>
<evidence type="ECO:0000256" key="1">
    <source>
        <dbReference type="ARBA" id="ARBA00023002"/>
    </source>
</evidence>
<organism evidence="4 5">
    <name type="scientific">Thermothielavioides terrestris</name>
    <dbReference type="NCBI Taxonomy" id="2587410"/>
    <lineage>
        <taxon>Eukaryota</taxon>
        <taxon>Fungi</taxon>
        <taxon>Dikarya</taxon>
        <taxon>Ascomycota</taxon>
        <taxon>Pezizomycotina</taxon>
        <taxon>Sordariomycetes</taxon>
        <taxon>Sordariomycetidae</taxon>
        <taxon>Sordariales</taxon>
        <taxon>Chaetomiaceae</taxon>
        <taxon>Thermothielavioides</taxon>
    </lineage>
</organism>
<name>A0A3S4EZL9_9PEZI</name>
<evidence type="ECO:0000259" key="3">
    <source>
        <dbReference type="Pfam" id="PF01370"/>
    </source>
</evidence>
<feature type="domain" description="NAD-dependent epimerase/dehydratase" evidence="3">
    <location>
        <begin position="4"/>
        <end position="257"/>
    </location>
</feature>
<dbReference type="FunFam" id="3.40.50.720:FF:000191">
    <property type="entry name" value="Methylglyoxal reductase (NADPH-dependent)"/>
    <property type="match status" value="1"/>
</dbReference>
<gene>
    <name evidence="4" type="ORF">TT172_LOCUS2815</name>
</gene>
<protein>
    <submittedName>
        <fullName evidence="4">C32c8fba-4c35-4846-a801-d90e138e5917</fullName>
    </submittedName>
</protein>
<reference evidence="4 5" key="1">
    <citation type="submission" date="2018-04" db="EMBL/GenBank/DDBJ databases">
        <authorList>
            <person name="Huttner S."/>
            <person name="Dainat J."/>
        </authorList>
    </citation>
    <scope>NUCLEOTIDE SEQUENCE [LARGE SCALE GENOMIC DNA]</scope>
</reference>
<dbReference type="GO" id="GO:0016616">
    <property type="term" value="F:oxidoreductase activity, acting on the CH-OH group of donors, NAD or NADP as acceptor"/>
    <property type="evidence" value="ECO:0007669"/>
    <property type="project" value="TreeGrafter"/>
</dbReference>
<dbReference type="AlphaFoldDB" id="A0A3S4EZL9"/>
<evidence type="ECO:0000256" key="2">
    <source>
        <dbReference type="ARBA" id="ARBA00023445"/>
    </source>
</evidence>
<dbReference type="Pfam" id="PF01370">
    <property type="entry name" value="Epimerase"/>
    <property type="match status" value="1"/>
</dbReference>
<evidence type="ECO:0000313" key="5">
    <source>
        <dbReference type="Proteomes" id="UP000289323"/>
    </source>
</evidence>
<proteinExistence type="inferred from homology"/>
<dbReference type="Proteomes" id="UP000289323">
    <property type="component" value="Unassembled WGS sequence"/>
</dbReference>
<comment type="similarity">
    <text evidence="2">Belongs to the NAD(P)-dependent epimerase/dehydratase family. Dihydroflavonol-4-reductase subfamily.</text>
</comment>
<accession>A0A3S4EZL9</accession>
<sequence>MTKVLLTGGSGFIAAHILEQLLAKGHSVVTTVRSEDKAAKIREAHPAQAASGDLVVAIVPDIAKPDAFDEVVKTPGLEVVFHTASPFHYKWTDAQRDLIDPAVIGTTAILQAVARSAPTVRRVVVTSSFAAIIDEAHTADPTHTFTEASWNPVTLADIHRSRPTAYRASKTLAERAAWAFVRDPANGARFDLVTVNPPMVFGPLAPAHYVPALDAVNTSNERVVDCLRGKWRDEVPETGAAMIWVDVRDVATAHVKAGLEIPEAGGRRLFTTAGLFSHAEMASIVRRNFPEYKDLLPTEETKGGELPPENERYKFDNSATSALLKIDWIPFEKSIVDTVNSLKKVGA</sequence>
<keyword evidence="1" id="KW-0560">Oxidoreductase</keyword>
<dbReference type="EMBL" id="OUUZ01000004">
    <property type="protein sequence ID" value="SPQ20396.1"/>
    <property type="molecule type" value="Genomic_DNA"/>
</dbReference>
<dbReference type="InterPro" id="IPR036291">
    <property type="entry name" value="NAD(P)-bd_dom_sf"/>
</dbReference>
<dbReference type="PANTHER" id="PTHR10366">
    <property type="entry name" value="NAD DEPENDENT EPIMERASE/DEHYDRATASE"/>
    <property type="match status" value="1"/>
</dbReference>
<evidence type="ECO:0000313" key="4">
    <source>
        <dbReference type="EMBL" id="SPQ20396.1"/>
    </source>
</evidence>
<dbReference type="InterPro" id="IPR001509">
    <property type="entry name" value="Epimerase_deHydtase"/>
</dbReference>
<dbReference type="CDD" id="cd05227">
    <property type="entry name" value="AR_SDR_e"/>
    <property type="match status" value="1"/>
</dbReference>
<dbReference type="Gene3D" id="3.40.50.720">
    <property type="entry name" value="NAD(P)-binding Rossmann-like Domain"/>
    <property type="match status" value="1"/>
</dbReference>
<dbReference type="SUPFAM" id="SSF51735">
    <property type="entry name" value="NAD(P)-binding Rossmann-fold domains"/>
    <property type="match status" value="1"/>
</dbReference>
<dbReference type="PANTHER" id="PTHR10366:SF564">
    <property type="entry name" value="STEROL-4-ALPHA-CARBOXYLATE 3-DEHYDROGENASE, DECARBOXYLATING"/>
    <property type="match status" value="1"/>
</dbReference>